<comment type="caution">
    <text evidence="2">The sequence shown here is derived from an EMBL/GenBank/DDBJ whole genome shotgun (WGS) entry which is preliminary data.</text>
</comment>
<dbReference type="GO" id="GO:0009094">
    <property type="term" value="P:L-phenylalanine biosynthetic process"/>
    <property type="evidence" value="ECO:0007669"/>
    <property type="project" value="InterPro"/>
</dbReference>
<dbReference type="InterPro" id="IPR001086">
    <property type="entry name" value="Preph_deHydtase"/>
</dbReference>
<dbReference type="Gene3D" id="3.40.190.10">
    <property type="entry name" value="Periplasmic binding protein-like II"/>
    <property type="match status" value="1"/>
</dbReference>
<evidence type="ECO:0000313" key="3">
    <source>
        <dbReference type="Proteomes" id="UP001165065"/>
    </source>
</evidence>
<name>A0A9W7GP86_9STRA</name>
<dbReference type="SUPFAM" id="SSF53850">
    <property type="entry name" value="Periplasmic binding protein-like II"/>
    <property type="match status" value="1"/>
</dbReference>
<evidence type="ECO:0000313" key="2">
    <source>
        <dbReference type="EMBL" id="GMI49289.1"/>
    </source>
</evidence>
<protein>
    <recommendedName>
        <fullName evidence="1">Prephenate dehydratase domain-containing protein</fullName>
    </recommendedName>
</protein>
<dbReference type="GO" id="GO:0004664">
    <property type="term" value="F:prephenate dehydratase activity"/>
    <property type="evidence" value="ECO:0007669"/>
    <property type="project" value="InterPro"/>
</dbReference>
<dbReference type="Pfam" id="PF00800">
    <property type="entry name" value="PDT"/>
    <property type="match status" value="1"/>
</dbReference>
<proteinExistence type="predicted"/>
<evidence type="ECO:0000259" key="1">
    <source>
        <dbReference type="PROSITE" id="PS51171"/>
    </source>
</evidence>
<sequence length="140" mass="14730">MAIVPKHNTKSGQVPDTEEALSSLPCLSEVLTFPVEVSHCLLTHKSFANRSPTHLQEVHSKEQALTQCSSALSKLSSVAVLVPSPSTSSGMSSALSTCATGVFAGAVGCEDLREVFEDAVVIERNLNDGGDRTSRSSRAT</sequence>
<dbReference type="AlphaFoldDB" id="A0A9W7GP86"/>
<organism evidence="2 3">
    <name type="scientific">Triparma columacea</name>
    <dbReference type="NCBI Taxonomy" id="722753"/>
    <lineage>
        <taxon>Eukaryota</taxon>
        <taxon>Sar</taxon>
        <taxon>Stramenopiles</taxon>
        <taxon>Ochrophyta</taxon>
        <taxon>Bolidophyceae</taxon>
        <taxon>Parmales</taxon>
        <taxon>Triparmaceae</taxon>
        <taxon>Triparma</taxon>
    </lineage>
</organism>
<gene>
    <name evidence="2" type="ORF">TrCOL_g6900</name>
</gene>
<reference evidence="3" key="1">
    <citation type="journal article" date="2023" name="Commun. Biol.">
        <title>Genome analysis of Parmales, the sister group of diatoms, reveals the evolutionary specialization of diatoms from phago-mixotrophs to photoautotrophs.</title>
        <authorList>
            <person name="Ban H."/>
            <person name="Sato S."/>
            <person name="Yoshikawa S."/>
            <person name="Yamada K."/>
            <person name="Nakamura Y."/>
            <person name="Ichinomiya M."/>
            <person name="Sato N."/>
            <person name="Blanc-Mathieu R."/>
            <person name="Endo H."/>
            <person name="Kuwata A."/>
            <person name="Ogata H."/>
        </authorList>
    </citation>
    <scope>NUCLEOTIDE SEQUENCE [LARGE SCALE GENOMIC DNA]</scope>
</reference>
<accession>A0A9W7GP86</accession>
<dbReference type="PROSITE" id="PS51171">
    <property type="entry name" value="PREPHENATE_DEHYDR_3"/>
    <property type="match status" value="1"/>
</dbReference>
<dbReference type="EMBL" id="BRYA01000487">
    <property type="protein sequence ID" value="GMI49289.1"/>
    <property type="molecule type" value="Genomic_DNA"/>
</dbReference>
<keyword evidence="3" id="KW-1185">Reference proteome</keyword>
<feature type="domain" description="Prephenate dehydratase" evidence="1">
    <location>
        <begin position="1"/>
        <end position="140"/>
    </location>
</feature>
<dbReference type="Proteomes" id="UP001165065">
    <property type="component" value="Unassembled WGS sequence"/>
</dbReference>